<dbReference type="AlphaFoldDB" id="A0A3D8JV38"/>
<protein>
    <submittedName>
        <fullName evidence="2">Uncharacterized protein</fullName>
    </submittedName>
</protein>
<dbReference type="EMBL" id="QRGA01000011">
    <property type="protein sequence ID" value="RDU96958.1"/>
    <property type="molecule type" value="Genomic_DNA"/>
</dbReference>
<evidence type="ECO:0000313" key="2">
    <source>
        <dbReference type="EMBL" id="RDU96958.1"/>
    </source>
</evidence>
<comment type="caution">
    <text evidence="2">The sequence shown here is derived from an EMBL/GenBank/DDBJ whole genome shotgun (WGS) entry which is preliminary data.</text>
</comment>
<gene>
    <name evidence="2" type="ORF">DWV00_20060</name>
</gene>
<dbReference type="RefSeq" id="WP_115535355.1">
    <property type="nucleotide sequence ID" value="NZ_QRGA01000011.1"/>
</dbReference>
<dbReference type="OrthoDB" id="9135618at2"/>
<accession>A0A3D8JV38</accession>
<keyword evidence="1" id="KW-0812">Transmembrane</keyword>
<reference evidence="2 3" key="1">
    <citation type="submission" date="2018-08" db="EMBL/GenBank/DDBJ databases">
        <title>Paraburkholderia sp. DHOM06 isolated from forest soil.</title>
        <authorList>
            <person name="Gao Z.-H."/>
            <person name="Qiu L.-H."/>
        </authorList>
    </citation>
    <scope>NUCLEOTIDE SEQUENCE [LARGE SCALE GENOMIC DNA]</scope>
    <source>
        <strain evidence="2 3">DHOM06</strain>
    </source>
</reference>
<dbReference type="Proteomes" id="UP000256838">
    <property type="component" value="Unassembled WGS sequence"/>
</dbReference>
<name>A0A3D8JV38_9BURK</name>
<keyword evidence="1" id="KW-1133">Transmembrane helix</keyword>
<evidence type="ECO:0000313" key="3">
    <source>
        <dbReference type="Proteomes" id="UP000256838"/>
    </source>
</evidence>
<keyword evidence="3" id="KW-1185">Reference proteome</keyword>
<sequence>MTTDIRDRVVHVEAGFPHLATKNDITTVEATLLKWFIGTSITLTGVVTGIVFSAAKLYH</sequence>
<feature type="transmembrane region" description="Helical" evidence="1">
    <location>
        <begin position="35"/>
        <end position="55"/>
    </location>
</feature>
<evidence type="ECO:0000256" key="1">
    <source>
        <dbReference type="SAM" id="Phobius"/>
    </source>
</evidence>
<proteinExistence type="predicted"/>
<keyword evidence="1" id="KW-0472">Membrane</keyword>
<organism evidence="2 3">
    <name type="scientific">Trinickia dinghuensis</name>
    <dbReference type="NCBI Taxonomy" id="2291023"/>
    <lineage>
        <taxon>Bacteria</taxon>
        <taxon>Pseudomonadati</taxon>
        <taxon>Pseudomonadota</taxon>
        <taxon>Betaproteobacteria</taxon>
        <taxon>Burkholderiales</taxon>
        <taxon>Burkholderiaceae</taxon>
        <taxon>Trinickia</taxon>
    </lineage>
</organism>